<protein>
    <submittedName>
        <fullName evidence="1">Uncharacterized protein</fullName>
    </submittedName>
</protein>
<evidence type="ECO:0000313" key="1">
    <source>
        <dbReference type="EMBL" id="MPM17089.1"/>
    </source>
</evidence>
<gene>
    <name evidence="1" type="ORF">SDC9_63473</name>
</gene>
<accession>A0A644XLV8</accession>
<dbReference type="AlphaFoldDB" id="A0A644XLV8"/>
<name>A0A644XLV8_9ZZZZ</name>
<sequence>MQDIQKKTDAKAYSLISPSDMSDMYDLATDISLEYLKKNKIKLQGVMFNEYLISQPKYELLNGKIPLLYWQFTPASVTVDRLDNYIVPAASRYFPKVNLRKRSVHLNARIGKYELETELKQRGYRYVSKRLDNVEEVWDLSDGINAPCEFVVSEISKQQASKFKKKMNSLTPLTISDLRKLTNNSKGLSLNTYE</sequence>
<dbReference type="EMBL" id="VSSQ01002731">
    <property type="protein sequence ID" value="MPM17089.1"/>
    <property type="molecule type" value="Genomic_DNA"/>
</dbReference>
<proteinExistence type="predicted"/>
<comment type="caution">
    <text evidence="1">The sequence shown here is derived from an EMBL/GenBank/DDBJ whole genome shotgun (WGS) entry which is preliminary data.</text>
</comment>
<reference evidence="1" key="1">
    <citation type="submission" date="2019-08" db="EMBL/GenBank/DDBJ databases">
        <authorList>
            <person name="Kucharzyk K."/>
            <person name="Murdoch R.W."/>
            <person name="Higgins S."/>
            <person name="Loffler F."/>
        </authorList>
    </citation>
    <scope>NUCLEOTIDE SEQUENCE</scope>
</reference>
<organism evidence="1">
    <name type="scientific">bioreactor metagenome</name>
    <dbReference type="NCBI Taxonomy" id="1076179"/>
    <lineage>
        <taxon>unclassified sequences</taxon>
        <taxon>metagenomes</taxon>
        <taxon>ecological metagenomes</taxon>
    </lineage>
</organism>